<dbReference type="Pfam" id="PF12244">
    <property type="entry name" value="DUF3606"/>
    <property type="match status" value="1"/>
</dbReference>
<gene>
    <name evidence="1" type="ORF">PS833_00457</name>
</gene>
<sequence length="66" mass="7354">MPDDLTKTGKSDRDKINVNQSHELRDCSKKFGVTEEQLKKAMKEVGVKALCLFLGVLRPIAALKLP</sequence>
<dbReference type="InterPro" id="IPR022037">
    <property type="entry name" value="DUF3606"/>
</dbReference>
<evidence type="ECO:0000313" key="2">
    <source>
        <dbReference type="Proteomes" id="UP000409037"/>
    </source>
</evidence>
<dbReference type="OrthoDB" id="7030114at2"/>
<evidence type="ECO:0008006" key="3">
    <source>
        <dbReference type="Google" id="ProtNLM"/>
    </source>
</evidence>
<accession>A0A5E7A5I8</accession>
<dbReference type="RefSeq" id="WP_150796402.1">
    <property type="nucleotide sequence ID" value="NZ_CABVHU010000001.1"/>
</dbReference>
<name>A0A5E7A5I8_PSEFL</name>
<organism evidence="1 2">
    <name type="scientific">Pseudomonas fluorescens</name>
    <dbReference type="NCBI Taxonomy" id="294"/>
    <lineage>
        <taxon>Bacteria</taxon>
        <taxon>Pseudomonadati</taxon>
        <taxon>Pseudomonadota</taxon>
        <taxon>Gammaproteobacteria</taxon>
        <taxon>Pseudomonadales</taxon>
        <taxon>Pseudomonadaceae</taxon>
        <taxon>Pseudomonas</taxon>
    </lineage>
</organism>
<dbReference type="AlphaFoldDB" id="A0A5E7A5I8"/>
<evidence type="ECO:0000313" key="1">
    <source>
        <dbReference type="EMBL" id="VVN71691.1"/>
    </source>
</evidence>
<dbReference type="EMBL" id="CABVHU010000001">
    <property type="protein sequence ID" value="VVN71691.1"/>
    <property type="molecule type" value="Genomic_DNA"/>
</dbReference>
<dbReference type="Proteomes" id="UP000409037">
    <property type="component" value="Unassembled WGS sequence"/>
</dbReference>
<protein>
    <recommendedName>
        <fullName evidence="3">DUF3606 domain-containing protein</fullName>
    </recommendedName>
</protein>
<reference evidence="1 2" key="1">
    <citation type="submission" date="2019-09" db="EMBL/GenBank/DDBJ databases">
        <authorList>
            <person name="Chandra G."/>
            <person name="Truman W A."/>
        </authorList>
    </citation>
    <scope>NUCLEOTIDE SEQUENCE [LARGE SCALE GENOMIC DNA]</scope>
    <source>
        <strain evidence="1">PS833</strain>
    </source>
</reference>
<proteinExistence type="predicted"/>